<name>A0A914D475_9BILA</name>
<evidence type="ECO:0000313" key="3">
    <source>
        <dbReference type="WBParaSite" id="ACRNAN_scaffold18788.g16766.t1"/>
    </source>
</evidence>
<organism evidence="2 3">
    <name type="scientific">Acrobeloides nanus</name>
    <dbReference type="NCBI Taxonomy" id="290746"/>
    <lineage>
        <taxon>Eukaryota</taxon>
        <taxon>Metazoa</taxon>
        <taxon>Ecdysozoa</taxon>
        <taxon>Nematoda</taxon>
        <taxon>Chromadorea</taxon>
        <taxon>Rhabditida</taxon>
        <taxon>Tylenchina</taxon>
        <taxon>Cephalobomorpha</taxon>
        <taxon>Cephaloboidea</taxon>
        <taxon>Cephalobidae</taxon>
        <taxon>Acrobeloides</taxon>
    </lineage>
</organism>
<dbReference type="WBParaSite" id="ACRNAN_scaffold18788.g16766.t1">
    <property type="protein sequence ID" value="ACRNAN_scaffold18788.g16766.t1"/>
    <property type="gene ID" value="ACRNAN_scaffold18788.g16766"/>
</dbReference>
<protein>
    <submittedName>
        <fullName evidence="3">Uncharacterized protein</fullName>
    </submittedName>
</protein>
<dbReference type="Proteomes" id="UP000887540">
    <property type="component" value="Unplaced"/>
</dbReference>
<accession>A0A914D475</accession>
<evidence type="ECO:0000313" key="2">
    <source>
        <dbReference type="Proteomes" id="UP000887540"/>
    </source>
</evidence>
<dbReference type="AlphaFoldDB" id="A0A914D475"/>
<proteinExistence type="predicted"/>
<keyword evidence="2" id="KW-1185">Reference proteome</keyword>
<evidence type="ECO:0000256" key="1">
    <source>
        <dbReference type="SAM" id="MobiDB-lite"/>
    </source>
</evidence>
<sequence length="91" mass="10475">MIKTMNKRAKNDLDSLLKKSREFLKSQKILASLNGLKRVSNDDQRIRCNSRNFKNGKKTSQTQPPKKTPFRIHIENLVYPDQESGPSSSSR</sequence>
<reference evidence="3" key="1">
    <citation type="submission" date="2022-11" db="UniProtKB">
        <authorList>
            <consortium name="WormBaseParasite"/>
        </authorList>
    </citation>
    <scope>IDENTIFICATION</scope>
</reference>
<feature type="region of interest" description="Disordered" evidence="1">
    <location>
        <begin position="43"/>
        <end position="71"/>
    </location>
</feature>